<protein>
    <submittedName>
        <fullName evidence="1">MarR family transcriptional regulator</fullName>
    </submittedName>
</protein>
<sequence length="87" mass="10154">MAQSIPKHLLEKFARLYYVKKGGNFTHTDAQEILNISRSYAGQVLPILVKSGWIFSRRLEDDRRMKVYGFKEPNCIIEEIGRELNPK</sequence>
<dbReference type="KEGG" id="mfk:E2N92_00745"/>
<dbReference type="SUPFAM" id="SSF46785">
    <property type="entry name" value="Winged helix' DNA-binding domain"/>
    <property type="match status" value="1"/>
</dbReference>
<evidence type="ECO:0000313" key="1">
    <source>
        <dbReference type="EMBL" id="QYZ78059.1"/>
    </source>
</evidence>
<proteinExistence type="predicted"/>
<dbReference type="InterPro" id="IPR036388">
    <property type="entry name" value="WH-like_DNA-bd_sf"/>
</dbReference>
<evidence type="ECO:0000313" key="2">
    <source>
        <dbReference type="Proteomes" id="UP000826709"/>
    </source>
</evidence>
<keyword evidence="2" id="KW-1185">Reference proteome</keyword>
<dbReference type="EMBL" id="CP037968">
    <property type="protein sequence ID" value="QYZ78059.1"/>
    <property type="molecule type" value="Genomic_DNA"/>
</dbReference>
<organism evidence="1 2">
    <name type="scientific">Methanofollis formosanus</name>
    <dbReference type="NCBI Taxonomy" id="299308"/>
    <lineage>
        <taxon>Archaea</taxon>
        <taxon>Methanobacteriati</taxon>
        <taxon>Methanobacteriota</taxon>
        <taxon>Stenosarchaea group</taxon>
        <taxon>Methanomicrobia</taxon>
        <taxon>Methanomicrobiales</taxon>
        <taxon>Methanomicrobiaceae</taxon>
        <taxon>Methanofollis</taxon>
    </lineage>
</organism>
<gene>
    <name evidence="1" type="ORF">E2N92_00745</name>
</gene>
<dbReference type="AlphaFoldDB" id="A0A8G1EFE0"/>
<accession>A0A8G1EFE0</accession>
<dbReference type="Proteomes" id="UP000826709">
    <property type="component" value="Chromosome"/>
</dbReference>
<dbReference type="Gene3D" id="1.10.10.10">
    <property type="entry name" value="Winged helix-like DNA-binding domain superfamily/Winged helix DNA-binding domain"/>
    <property type="match status" value="1"/>
</dbReference>
<name>A0A8G1EFE0_9EURY</name>
<reference evidence="1" key="2">
    <citation type="submission" date="2019-03" db="EMBL/GenBank/DDBJ databases">
        <authorList>
            <person name="Chen S.-C."/>
            <person name="Wu S.-Y."/>
            <person name="Lai M.-C."/>
        </authorList>
    </citation>
    <scope>NUCLEOTIDE SEQUENCE</scope>
    <source>
        <strain evidence="1">ML15</strain>
    </source>
</reference>
<reference evidence="1" key="1">
    <citation type="journal article" date="2005" name="Int. J. Syst. Evol. Microbiol.">
        <title>Methanofollis formosanus sp. nov., isolated from a fish pond.</title>
        <authorList>
            <person name="Wu S.Y."/>
            <person name="Chen S.C."/>
            <person name="Lai M.C."/>
        </authorList>
    </citation>
    <scope>NUCLEOTIDE SEQUENCE</scope>
    <source>
        <strain evidence="1">ML15</strain>
    </source>
</reference>
<dbReference type="InterPro" id="IPR036390">
    <property type="entry name" value="WH_DNA-bd_sf"/>
</dbReference>